<keyword evidence="4 7" id="KW-0238">DNA-binding</keyword>
<keyword evidence="1 6" id="KW-0597">Phosphoprotein</keyword>
<keyword evidence="3" id="KW-0805">Transcription regulation</keyword>
<dbReference type="SMART" id="SM00448">
    <property type="entry name" value="REC"/>
    <property type="match status" value="1"/>
</dbReference>
<evidence type="ECO:0000256" key="7">
    <source>
        <dbReference type="PROSITE-ProRule" id="PRU01091"/>
    </source>
</evidence>
<dbReference type="PANTHER" id="PTHR48111:SF21">
    <property type="entry name" value="DNA-BINDING DUAL MASTER TRANSCRIPTIONAL REGULATOR RPAA"/>
    <property type="match status" value="1"/>
</dbReference>
<evidence type="ECO:0000256" key="6">
    <source>
        <dbReference type="PROSITE-ProRule" id="PRU00169"/>
    </source>
</evidence>
<dbReference type="PROSITE" id="PS51755">
    <property type="entry name" value="OMPR_PHOB"/>
    <property type="match status" value="1"/>
</dbReference>
<evidence type="ECO:0000256" key="2">
    <source>
        <dbReference type="ARBA" id="ARBA00023012"/>
    </source>
</evidence>
<gene>
    <name evidence="10" type="ORF">HMPREF0202_00666</name>
</gene>
<reference evidence="10 11" key="1">
    <citation type="submission" date="2013-08" db="EMBL/GenBank/DDBJ databases">
        <authorList>
            <person name="Weinstock G."/>
            <person name="Sodergren E."/>
            <person name="Wylie T."/>
            <person name="Fulton L."/>
            <person name="Fulton R."/>
            <person name="Fronick C."/>
            <person name="O'Laughlin M."/>
            <person name="Godfrey J."/>
            <person name="Miner T."/>
            <person name="Herter B."/>
            <person name="Appelbaum E."/>
            <person name="Cordes M."/>
            <person name="Lek S."/>
            <person name="Wollam A."/>
            <person name="Pepin K.H."/>
            <person name="Palsikar V.B."/>
            <person name="Mitreva M."/>
            <person name="Wilson R.K."/>
        </authorList>
    </citation>
    <scope>NUCLEOTIDE SEQUENCE [LARGE SCALE GENOMIC DNA]</scope>
    <source>
        <strain evidence="10 11">ATCC BAA-474</strain>
    </source>
</reference>
<dbReference type="STRING" id="1319815.HMPREF0202_00666"/>
<dbReference type="Proteomes" id="UP000017081">
    <property type="component" value="Unassembled WGS sequence"/>
</dbReference>
<dbReference type="CDD" id="cd17574">
    <property type="entry name" value="REC_OmpR"/>
    <property type="match status" value="1"/>
</dbReference>
<dbReference type="GO" id="GO:0000156">
    <property type="term" value="F:phosphorelay response regulator activity"/>
    <property type="evidence" value="ECO:0007669"/>
    <property type="project" value="TreeGrafter"/>
</dbReference>
<dbReference type="HOGENOM" id="CLU_000445_30_3_0"/>
<dbReference type="InterPro" id="IPR011006">
    <property type="entry name" value="CheY-like_superfamily"/>
</dbReference>
<keyword evidence="5" id="KW-0804">Transcription</keyword>
<sequence length="215" mass="24821">MILIVEDTESLRKLSRKILEKEGFSVDEAENGEIALQKISGETKYSLILLDIMMPKMDGMEFIKNLRTFSEIPVVFITALSDERSQVLAYENGADGYLTKPFSKALLLSMVKRFEQKSAKPVSYDELTLFKSSRGVFINDEEIHLPTKERELLFYLEENKGTIKTREQILDAIWGYDFYGNDRVVDKHIAKLRDRLGESNRFIKTVKALGYKFEV</sequence>
<evidence type="ECO:0000256" key="3">
    <source>
        <dbReference type="ARBA" id="ARBA00023015"/>
    </source>
</evidence>
<dbReference type="eggNOG" id="COG0745">
    <property type="taxonomic scope" value="Bacteria"/>
</dbReference>
<feature type="DNA-binding region" description="OmpR/PhoB-type" evidence="7">
    <location>
        <begin position="119"/>
        <end position="215"/>
    </location>
</feature>
<feature type="domain" description="OmpR/PhoB-type" evidence="9">
    <location>
        <begin position="119"/>
        <end position="215"/>
    </location>
</feature>
<dbReference type="CDD" id="cd00383">
    <property type="entry name" value="trans_reg_C"/>
    <property type="match status" value="1"/>
</dbReference>
<evidence type="ECO:0000259" key="8">
    <source>
        <dbReference type="PROSITE" id="PS50110"/>
    </source>
</evidence>
<dbReference type="InterPro" id="IPR001789">
    <property type="entry name" value="Sig_transdc_resp-reg_receiver"/>
</dbReference>
<dbReference type="Pfam" id="PF00072">
    <property type="entry name" value="Response_reg"/>
    <property type="match status" value="1"/>
</dbReference>
<dbReference type="InterPro" id="IPR001867">
    <property type="entry name" value="OmpR/PhoB-type_DNA-bd"/>
</dbReference>
<dbReference type="PROSITE" id="PS50110">
    <property type="entry name" value="RESPONSE_REGULATORY"/>
    <property type="match status" value="1"/>
</dbReference>
<evidence type="ECO:0000313" key="11">
    <source>
        <dbReference type="Proteomes" id="UP000017081"/>
    </source>
</evidence>
<dbReference type="EMBL" id="AXZF01000024">
    <property type="protein sequence ID" value="ERT69437.1"/>
    <property type="molecule type" value="Genomic_DNA"/>
</dbReference>
<evidence type="ECO:0000256" key="5">
    <source>
        <dbReference type="ARBA" id="ARBA00023163"/>
    </source>
</evidence>
<comment type="caution">
    <text evidence="10">The sequence shown here is derived from an EMBL/GenBank/DDBJ whole genome shotgun (WGS) entry which is preliminary data.</text>
</comment>
<organism evidence="10 11">
    <name type="scientific">Cetobacterium somerae ATCC BAA-474</name>
    <dbReference type="NCBI Taxonomy" id="1319815"/>
    <lineage>
        <taxon>Bacteria</taxon>
        <taxon>Fusobacteriati</taxon>
        <taxon>Fusobacteriota</taxon>
        <taxon>Fusobacteriia</taxon>
        <taxon>Fusobacteriales</taxon>
        <taxon>Fusobacteriaceae</taxon>
        <taxon>Cetobacterium</taxon>
    </lineage>
</organism>
<dbReference type="SUPFAM" id="SSF52172">
    <property type="entry name" value="CheY-like"/>
    <property type="match status" value="1"/>
</dbReference>
<dbReference type="GO" id="GO:0006355">
    <property type="term" value="P:regulation of DNA-templated transcription"/>
    <property type="evidence" value="ECO:0007669"/>
    <property type="project" value="InterPro"/>
</dbReference>
<dbReference type="GO" id="GO:0005829">
    <property type="term" value="C:cytosol"/>
    <property type="evidence" value="ECO:0007669"/>
    <property type="project" value="TreeGrafter"/>
</dbReference>
<evidence type="ECO:0008006" key="12">
    <source>
        <dbReference type="Google" id="ProtNLM"/>
    </source>
</evidence>
<feature type="modified residue" description="4-aspartylphosphate" evidence="6">
    <location>
        <position position="51"/>
    </location>
</feature>
<evidence type="ECO:0000313" key="10">
    <source>
        <dbReference type="EMBL" id="ERT69437.1"/>
    </source>
</evidence>
<protein>
    <recommendedName>
        <fullName evidence="12">Response regulator receiver domain protein</fullName>
    </recommendedName>
</protein>
<dbReference type="InterPro" id="IPR039420">
    <property type="entry name" value="WalR-like"/>
</dbReference>
<dbReference type="SMART" id="SM00862">
    <property type="entry name" value="Trans_reg_C"/>
    <property type="match status" value="1"/>
</dbReference>
<dbReference type="Pfam" id="PF00486">
    <property type="entry name" value="Trans_reg_C"/>
    <property type="match status" value="1"/>
</dbReference>
<dbReference type="GO" id="GO:0032993">
    <property type="term" value="C:protein-DNA complex"/>
    <property type="evidence" value="ECO:0007669"/>
    <property type="project" value="TreeGrafter"/>
</dbReference>
<keyword evidence="11" id="KW-1185">Reference proteome</keyword>
<evidence type="ECO:0000259" key="9">
    <source>
        <dbReference type="PROSITE" id="PS51755"/>
    </source>
</evidence>
<dbReference type="FunFam" id="3.40.50.2300:FF:000001">
    <property type="entry name" value="DNA-binding response regulator PhoB"/>
    <property type="match status" value="1"/>
</dbReference>
<proteinExistence type="predicted"/>
<accession>U7VCI7</accession>
<dbReference type="RefSeq" id="WP_023050212.1">
    <property type="nucleotide sequence ID" value="NZ_CP173065.2"/>
</dbReference>
<evidence type="ECO:0000256" key="1">
    <source>
        <dbReference type="ARBA" id="ARBA00022553"/>
    </source>
</evidence>
<name>U7VCI7_9FUSO</name>
<evidence type="ECO:0000256" key="4">
    <source>
        <dbReference type="ARBA" id="ARBA00023125"/>
    </source>
</evidence>
<dbReference type="AlphaFoldDB" id="U7VCI7"/>
<dbReference type="Gene3D" id="3.40.50.2300">
    <property type="match status" value="1"/>
</dbReference>
<dbReference type="Gene3D" id="1.10.10.10">
    <property type="entry name" value="Winged helix-like DNA-binding domain superfamily/Winged helix DNA-binding domain"/>
    <property type="match status" value="1"/>
</dbReference>
<dbReference type="GO" id="GO:0000976">
    <property type="term" value="F:transcription cis-regulatory region binding"/>
    <property type="evidence" value="ECO:0007669"/>
    <property type="project" value="TreeGrafter"/>
</dbReference>
<dbReference type="PANTHER" id="PTHR48111">
    <property type="entry name" value="REGULATOR OF RPOS"/>
    <property type="match status" value="1"/>
</dbReference>
<feature type="domain" description="Response regulatory" evidence="8">
    <location>
        <begin position="1"/>
        <end position="115"/>
    </location>
</feature>
<dbReference type="InterPro" id="IPR036388">
    <property type="entry name" value="WH-like_DNA-bd_sf"/>
</dbReference>
<keyword evidence="2" id="KW-0902">Two-component regulatory system</keyword>